<sequence length="25" mass="2739">MNNISIEGLTGIIRSIYSGTNKKND</sequence>
<evidence type="ECO:0000313" key="1">
    <source>
        <dbReference type="EMBL" id="SVA09290.1"/>
    </source>
</evidence>
<reference evidence="1" key="1">
    <citation type="submission" date="2018-05" db="EMBL/GenBank/DDBJ databases">
        <authorList>
            <person name="Lanie J.A."/>
            <person name="Ng W.-L."/>
            <person name="Kazmierczak K.M."/>
            <person name="Andrzejewski T.M."/>
            <person name="Davidsen T.M."/>
            <person name="Wayne K.J."/>
            <person name="Tettelin H."/>
            <person name="Glass J.I."/>
            <person name="Rusch D."/>
            <person name="Podicherti R."/>
            <person name="Tsui H.-C.T."/>
            <person name="Winkler M.E."/>
        </authorList>
    </citation>
    <scope>NUCLEOTIDE SEQUENCE</scope>
</reference>
<dbReference type="EMBL" id="UINC01003793">
    <property type="protein sequence ID" value="SVA09290.1"/>
    <property type="molecule type" value="Genomic_DNA"/>
</dbReference>
<dbReference type="AlphaFoldDB" id="A0A381SZ41"/>
<proteinExistence type="predicted"/>
<organism evidence="1">
    <name type="scientific">marine metagenome</name>
    <dbReference type="NCBI Taxonomy" id="408172"/>
    <lineage>
        <taxon>unclassified sequences</taxon>
        <taxon>metagenomes</taxon>
        <taxon>ecological metagenomes</taxon>
    </lineage>
</organism>
<accession>A0A381SZ41</accession>
<gene>
    <name evidence="1" type="ORF">METZ01_LOCUS62144</name>
</gene>
<name>A0A381SZ41_9ZZZZ</name>
<protein>
    <submittedName>
        <fullName evidence="1">Uncharacterized protein</fullName>
    </submittedName>
</protein>